<keyword evidence="10" id="KW-1185">Reference proteome</keyword>
<evidence type="ECO:0000256" key="5">
    <source>
        <dbReference type="ARBA" id="ARBA00022525"/>
    </source>
</evidence>
<dbReference type="PANTHER" id="PTHR30033">
    <property type="entry name" value="FLAGELLAR HOOK-ASSOCIATED PROTEIN 1"/>
    <property type="match status" value="1"/>
</dbReference>
<feature type="domain" description="Flagellar hook-associated protein FlgK helical" evidence="8">
    <location>
        <begin position="85"/>
        <end position="309"/>
    </location>
</feature>
<accession>A0A0M9GLA8</accession>
<feature type="domain" description="Flagellar basal-body/hook protein C-terminal" evidence="7">
    <location>
        <begin position="447"/>
        <end position="484"/>
    </location>
</feature>
<comment type="caution">
    <text evidence="9">The sequence shown here is derived from an EMBL/GenBank/DDBJ whole genome shotgun (WGS) entry which is preliminary data.</text>
</comment>
<name>A0A0M9GLA8_9HYPH</name>
<evidence type="ECO:0000256" key="6">
    <source>
        <dbReference type="ARBA" id="ARBA00023143"/>
    </source>
</evidence>
<dbReference type="SUPFAM" id="SSF64518">
    <property type="entry name" value="Phase 1 flagellin"/>
    <property type="match status" value="1"/>
</dbReference>
<keyword evidence="6" id="KW-0975">Bacterial flagellum</keyword>
<dbReference type="STRING" id="1514904.SU32_15585"/>
<keyword evidence="9" id="KW-0966">Cell projection</keyword>
<sequence length="487" mass="50858">MSLSTALRVAQNSIFNASLQTSVTSRNISETGNTNYARRDVELVSTSGGASVFSVRRAENLELLRNSLSALAASSGQAAISDGAARLNNVINGTNNSTSPATFLTQFENSLQLFATDPSNDLTGEQAIYAAKELANGISDASVAVQSYRARLDTEISSGVETVNELLANFKIANDEIVRGTVTGQDVNDALDTRDTLLKEISKYISITTNTRANNDQQIYTTEGVTLFETLPRTVSFEPTAAYAPGTPGNQVYIDGVPLTAGSGASTDAVGALSAKLQMRDDIAEQVQGQLDEIARGLIVQFAEKDQTGGGSPDLAGLFTYAGGPAIPGGATAVNGIALTLAVNSAFDPEVGGSADMLRDGGANGADYVQNTNGGVAYSTRLNSYIESIGETISTDPSFGLAGTYTLAGYAQSSIGWLDGVRSTATRASESKQALSDRLETALSSSQGVNVDEELSMLIDLEQSYQASARVISTVNSMYDSILQAVS</sequence>
<dbReference type="AlphaFoldDB" id="A0A0M9GLA8"/>
<evidence type="ECO:0000259" key="7">
    <source>
        <dbReference type="Pfam" id="PF06429"/>
    </source>
</evidence>
<dbReference type="RefSeq" id="WP_054000305.1">
    <property type="nucleotide sequence ID" value="NZ_JXMU01000029.1"/>
</dbReference>
<evidence type="ECO:0000256" key="4">
    <source>
        <dbReference type="ARBA" id="ARBA00016244"/>
    </source>
</evidence>
<evidence type="ECO:0000313" key="10">
    <source>
        <dbReference type="Proteomes" id="UP000038011"/>
    </source>
</evidence>
<dbReference type="PATRIC" id="fig|1514904.3.peg.2262"/>
<dbReference type="InterPro" id="IPR010930">
    <property type="entry name" value="Flg_bb/hook_C_dom"/>
</dbReference>
<dbReference type="InterPro" id="IPR053927">
    <property type="entry name" value="FlgK_helical"/>
</dbReference>
<keyword evidence="5" id="KW-0964">Secreted</keyword>
<dbReference type="GO" id="GO:0005198">
    <property type="term" value="F:structural molecule activity"/>
    <property type="evidence" value="ECO:0007669"/>
    <property type="project" value="InterPro"/>
</dbReference>
<dbReference type="Pfam" id="PF22638">
    <property type="entry name" value="FlgK_D1"/>
    <property type="match status" value="1"/>
</dbReference>
<keyword evidence="9" id="KW-0969">Cilium</keyword>
<evidence type="ECO:0000256" key="3">
    <source>
        <dbReference type="ARBA" id="ARBA00009677"/>
    </source>
</evidence>
<dbReference type="NCBIfam" id="TIGR02492">
    <property type="entry name" value="flgK_ends"/>
    <property type="match status" value="1"/>
</dbReference>
<dbReference type="OrthoDB" id="7181295at2"/>
<dbReference type="GO" id="GO:0009424">
    <property type="term" value="C:bacterial-type flagellum hook"/>
    <property type="evidence" value="ECO:0007669"/>
    <property type="project" value="InterPro"/>
</dbReference>
<protein>
    <recommendedName>
        <fullName evidence="4">Flagellar hook-associated protein 1</fullName>
    </recommendedName>
</protein>
<comment type="subcellular location">
    <subcellularLocation>
        <location evidence="1">Bacterial flagellum</location>
    </subcellularLocation>
    <subcellularLocation>
        <location evidence="2">Secreted</location>
    </subcellularLocation>
</comment>
<dbReference type="PANTHER" id="PTHR30033:SF1">
    <property type="entry name" value="FLAGELLAR HOOK-ASSOCIATED PROTEIN 1"/>
    <property type="match status" value="1"/>
</dbReference>
<reference evidence="9 10" key="1">
    <citation type="submission" date="2015-01" db="EMBL/GenBank/DDBJ databases">
        <title>Ahrensia donghaiensis sp. nov., a novel dimethylsulphoniopropionate-cleavage bacterium isolated from seawater and emended descriptions of the genus Ahrensia and Ahrensia kielensis.</title>
        <authorList>
            <person name="Liu J."/>
        </authorList>
    </citation>
    <scope>NUCLEOTIDE SEQUENCE [LARGE SCALE GENOMIC DNA]</scope>
    <source>
        <strain evidence="9 10">LZD062</strain>
    </source>
</reference>
<dbReference type="EMBL" id="JXMU01000029">
    <property type="protein sequence ID" value="KPB00129.1"/>
    <property type="molecule type" value="Genomic_DNA"/>
</dbReference>
<dbReference type="Pfam" id="PF06429">
    <property type="entry name" value="Flg_bbr_C"/>
    <property type="match status" value="1"/>
</dbReference>
<dbReference type="GO" id="GO:0044780">
    <property type="term" value="P:bacterial-type flagellum assembly"/>
    <property type="evidence" value="ECO:0007669"/>
    <property type="project" value="InterPro"/>
</dbReference>
<evidence type="ECO:0000313" key="9">
    <source>
        <dbReference type="EMBL" id="KPB00129.1"/>
    </source>
</evidence>
<proteinExistence type="inferred from homology"/>
<comment type="similarity">
    <text evidence="3">Belongs to the flagella basal body rod proteins family.</text>
</comment>
<dbReference type="Proteomes" id="UP000038011">
    <property type="component" value="Unassembled WGS sequence"/>
</dbReference>
<keyword evidence="9" id="KW-0282">Flagellum</keyword>
<dbReference type="InterPro" id="IPR002371">
    <property type="entry name" value="FlgK"/>
</dbReference>
<dbReference type="GO" id="GO:0005576">
    <property type="term" value="C:extracellular region"/>
    <property type="evidence" value="ECO:0007669"/>
    <property type="project" value="UniProtKB-SubCell"/>
</dbReference>
<evidence type="ECO:0000259" key="8">
    <source>
        <dbReference type="Pfam" id="PF22638"/>
    </source>
</evidence>
<gene>
    <name evidence="9" type="primary">flgK</name>
    <name evidence="9" type="ORF">SU32_15585</name>
</gene>
<organism evidence="9 10">
    <name type="scientific">Ahrensia marina</name>
    <dbReference type="NCBI Taxonomy" id="1514904"/>
    <lineage>
        <taxon>Bacteria</taxon>
        <taxon>Pseudomonadati</taxon>
        <taxon>Pseudomonadota</taxon>
        <taxon>Alphaproteobacteria</taxon>
        <taxon>Hyphomicrobiales</taxon>
        <taxon>Ahrensiaceae</taxon>
        <taxon>Ahrensia</taxon>
    </lineage>
</organism>
<evidence type="ECO:0000256" key="1">
    <source>
        <dbReference type="ARBA" id="ARBA00004365"/>
    </source>
</evidence>
<evidence type="ECO:0000256" key="2">
    <source>
        <dbReference type="ARBA" id="ARBA00004613"/>
    </source>
</evidence>